<comment type="caution">
    <text evidence="2">The sequence shown here is derived from an EMBL/GenBank/DDBJ whole genome shotgun (WGS) entry which is preliminary data.</text>
</comment>
<keyword evidence="3" id="KW-1185">Reference proteome</keyword>
<sequence>MPLSEVQLDAIAEAQRVLANVGLTTADLVDHDVLEIPSRTVSHSTACSPVLGSLYRPPPARTFTAEELRLGLDQINRETYVSALVDHPLGSIVEYPETASRAGVGIAHRFCVEPSNFLRPEANFQYSLGDSHGGKRGKFCGRLLTDQSGAAVSCSLLKMSCKGLKYCSGRSLPPLPQPTLELDSIAQAKREVFFKTIAFYCTLVEKGCAFELKDTEDADVSAVEDTSDDSESESRDDSDTEVSTSRKRDRRFRTAKRRTCKGTLEMRQDEFGRSFIQCEHRTQADTAHLILRTLDEFDLDYLRALLHDNPSAIHEREEVARQFGYGPRAPCSYTAPPSAQKDFCPYWHRISGKLARGVLQRNVGNCDAKFDIYTPDDLSACSQVVVICRNPHSHHAPDPVTTPPPLLDLFRSLLLELDWKLADATPRKLMLDSGFMAGVSGGTNPLILHSQRCTRRWETWIMFVAISTSSVMSYFPWVQILKLLATQHSELPEAEQYVRCAEIHAIEGGKPFYLVICMLRSMSARLMRAKKLSLDTAFKRVNGKWQEFEMETWDLDGMKSVIGTRAFTTSQSAQAHLILFTRIFEIAQADTGIPCRFRHIHGDGFELWIADSHKGQSLGAGMFCQQLCANLGDIYCPIEPTRLLRTLNPYEQASRFLRYCTTHYVRNVDKIRPYITTKVRNAMLSLSSSQSHPDFEGALRTIENGGPKAKAWLKDKISGNKCALPALYQPASLIPLEIWKSAPSTTNGNEQAHRNINRDGVNLTMLGAIMRGMQYDARAIGSLELYSTKGIYSRDQISTHFRRLQRSLNRHGLVQARVAARSATVEEPTAETSDSRVPTTRASQTRSKGGKKPLFSSLPLPASSHATDDGASHASWWNEAMDDDTPLLYGGALSFTTPDPFATPYVPAADSLDQYFNASHGAVYPFNPTSFATELVDDNAQYLHILPSHNTPAHFSPGPLMYSNREW</sequence>
<name>A0AAD7BSC1_9AGAR</name>
<evidence type="ECO:0000313" key="3">
    <source>
        <dbReference type="Proteomes" id="UP001221142"/>
    </source>
</evidence>
<feature type="region of interest" description="Disordered" evidence="1">
    <location>
        <begin position="819"/>
        <end position="871"/>
    </location>
</feature>
<evidence type="ECO:0000313" key="2">
    <source>
        <dbReference type="EMBL" id="KAJ7628991.1"/>
    </source>
</evidence>
<accession>A0AAD7BSC1</accession>
<dbReference type="EMBL" id="JARKIF010000010">
    <property type="protein sequence ID" value="KAJ7628991.1"/>
    <property type="molecule type" value="Genomic_DNA"/>
</dbReference>
<evidence type="ECO:0000256" key="1">
    <source>
        <dbReference type="SAM" id="MobiDB-lite"/>
    </source>
</evidence>
<dbReference type="AlphaFoldDB" id="A0AAD7BSC1"/>
<proteinExistence type="predicted"/>
<gene>
    <name evidence="2" type="ORF">FB45DRAFT_1029045</name>
</gene>
<feature type="compositionally biased region" description="Polar residues" evidence="1">
    <location>
        <begin position="830"/>
        <end position="847"/>
    </location>
</feature>
<reference evidence="2" key="1">
    <citation type="submission" date="2023-03" db="EMBL/GenBank/DDBJ databases">
        <title>Massive genome expansion in bonnet fungi (Mycena s.s.) driven by repeated elements and novel gene families across ecological guilds.</title>
        <authorList>
            <consortium name="Lawrence Berkeley National Laboratory"/>
            <person name="Harder C.B."/>
            <person name="Miyauchi S."/>
            <person name="Viragh M."/>
            <person name="Kuo A."/>
            <person name="Thoen E."/>
            <person name="Andreopoulos B."/>
            <person name="Lu D."/>
            <person name="Skrede I."/>
            <person name="Drula E."/>
            <person name="Henrissat B."/>
            <person name="Morin E."/>
            <person name="Kohler A."/>
            <person name="Barry K."/>
            <person name="LaButti K."/>
            <person name="Morin E."/>
            <person name="Salamov A."/>
            <person name="Lipzen A."/>
            <person name="Mereny Z."/>
            <person name="Hegedus B."/>
            <person name="Baldrian P."/>
            <person name="Stursova M."/>
            <person name="Weitz H."/>
            <person name="Taylor A."/>
            <person name="Grigoriev I.V."/>
            <person name="Nagy L.G."/>
            <person name="Martin F."/>
            <person name="Kauserud H."/>
        </authorList>
    </citation>
    <scope>NUCLEOTIDE SEQUENCE</scope>
    <source>
        <strain evidence="2">9284</strain>
    </source>
</reference>
<feature type="region of interest" description="Disordered" evidence="1">
    <location>
        <begin position="220"/>
        <end position="250"/>
    </location>
</feature>
<protein>
    <submittedName>
        <fullName evidence="2">Uncharacterized protein</fullName>
    </submittedName>
</protein>
<dbReference type="Proteomes" id="UP001221142">
    <property type="component" value="Unassembled WGS sequence"/>
</dbReference>
<feature type="compositionally biased region" description="Low complexity" evidence="1">
    <location>
        <begin position="853"/>
        <end position="864"/>
    </location>
</feature>
<organism evidence="2 3">
    <name type="scientific">Roridomyces roridus</name>
    <dbReference type="NCBI Taxonomy" id="1738132"/>
    <lineage>
        <taxon>Eukaryota</taxon>
        <taxon>Fungi</taxon>
        <taxon>Dikarya</taxon>
        <taxon>Basidiomycota</taxon>
        <taxon>Agaricomycotina</taxon>
        <taxon>Agaricomycetes</taxon>
        <taxon>Agaricomycetidae</taxon>
        <taxon>Agaricales</taxon>
        <taxon>Marasmiineae</taxon>
        <taxon>Mycenaceae</taxon>
        <taxon>Roridomyces</taxon>
    </lineage>
</organism>